<sequence length="203" mass="23007">MLATSFEIIRSRIFGLKPVGREDLVSDQGLYGVLFPDHGRSKTYAFIDGARVPDLEERLEAHPGKAICLDGRRDSHETVWSLPWLVEIGTDDRITRNLLSDHPIRGMWNAEPGLFMETTMAMTELMRHLRKFHRPMIGEATAPIFLRYWEPELLIHLVDMACGHIMALPKPDLRIIARFGDEAHVLTSNVECPSSEHLAQIGA</sequence>
<organism evidence="2 3">
    <name type="scientific">Paracoccus siganidrum</name>
    <dbReference type="NCBI Taxonomy" id="1276757"/>
    <lineage>
        <taxon>Bacteria</taxon>
        <taxon>Pseudomonadati</taxon>
        <taxon>Pseudomonadota</taxon>
        <taxon>Alphaproteobacteria</taxon>
        <taxon>Rhodobacterales</taxon>
        <taxon>Paracoccaceae</taxon>
        <taxon>Paracoccus</taxon>
    </lineage>
</organism>
<dbReference type="AlphaFoldDB" id="A0A418ZQ25"/>
<dbReference type="Proteomes" id="UP000283587">
    <property type="component" value="Unassembled WGS sequence"/>
</dbReference>
<accession>A0A418ZQ25</accession>
<reference evidence="3" key="1">
    <citation type="submission" date="2018-09" db="EMBL/GenBank/DDBJ databases">
        <title>Paracoccus onubensis nov. sp. a moderate halophilic bacterium isolated from Gruta de las Maravillas (Aracena, Spain).</title>
        <authorList>
            <person name="Jurado V."/>
            <person name="Gutierrez-Patricio S."/>
            <person name="Gonzalez-Pimentel J.L."/>
            <person name="Miller A.Z."/>
            <person name="Laiz L."/>
            <person name="Saiz-Jimenez C."/>
        </authorList>
    </citation>
    <scope>NUCLEOTIDE SEQUENCE [LARGE SCALE GENOMIC DNA]</scope>
    <source>
        <strain evidence="3">DSM 26381</strain>
    </source>
</reference>
<dbReference type="Pfam" id="PF13503">
    <property type="entry name" value="DUF4123"/>
    <property type="match status" value="1"/>
</dbReference>
<evidence type="ECO:0000313" key="3">
    <source>
        <dbReference type="Proteomes" id="UP000283587"/>
    </source>
</evidence>
<feature type="domain" description="DUF4123" evidence="1">
    <location>
        <begin position="44"/>
        <end position="158"/>
    </location>
</feature>
<name>A0A418ZQ25_9RHOB</name>
<dbReference type="RefSeq" id="WP_119901236.1">
    <property type="nucleotide sequence ID" value="NZ_QNRC01000098.1"/>
</dbReference>
<comment type="caution">
    <text evidence="2">The sequence shown here is derived from an EMBL/GenBank/DDBJ whole genome shotgun (WGS) entry which is preliminary data.</text>
</comment>
<evidence type="ECO:0000313" key="2">
    <source>
        <dbReference type="EMBL" id="RJK97319.1"/>
    </source>
</evidence>
<dbReference type="InterPro" id="IPR025391">
    <property type="entry name" value="DUF4123"/>
</dbReference>
<dbReference type="EMBL" id="QZEW01000238">
    <property type="protein sequence ID" value="RJK97319.1"/>
    <property type="molecule type" value="Genomic_DNA"/>
</dbReference>
<keyword evidence="3" id="KW-1185">Reference proteome</keyword>
<evidence type="ECO:0000259" key="1">
    <source>
        <dbReference type="Pfam" id="PF13503"/>
    </source>
</evidence>
<proteinExistence type="predicted"/>
<protein>
    <submittedName>
        <fullName evidence="2">DUF4123 domain-containing protein</fullName>
    </submittedName>
</protein>
<dbReference type="OrthoDB" id="9995699at2"/>
<gene>
    <name evidence="2" type="ORF">D3P05_24140</name>
</gene>